<proteinExistence type="predicted"/>
<dbReference type="AlphaFoldDB" id="A0A0A9D3D9"/>
<reference evidence="1" key="1">
    <citation type="submission" date="2014-09" db="EMBL/GenBank/DDBJ databases">
        <authorList>
            <person name="Magalhaes I.L.F."/>
            <person name="Oliveira U."/>
            <person name="Santos F.R."/>
            <person name="Vidigal T.H.D.A."/>
            <person name="Brescovit A.D."/>
            <person name="Santos A.J."/>
        </authorList>
    </citation>
    <scope>NUCLEOTIDE SEQUENCE</scope>
    <source>
        <tissue evidence="1">Shoot tissue taken approximately 20 cm above the soil surface</tissue>
    </source>
</reference>
<organism evidence="1">
    <name type="scientific">Arundo donax</name>
    <name type="common">Giant reed</name>
    <name type="synonym">Donax arundinaceus</name>
    <dbReference type="NCBI Taxonomy" id="35708"/>
    <lineage>
        <taxon>Eukaryota</taxon>
        <taxon>Viridiplantae</taxon>
        <taxon>Streptophyta</taxon>
        <taxon>Embryophyta</taxon>
        <taxon>Tracheophyta</taxon>
        <taxon>Spermatophyta</taxon>
        <taxon>Magnoliopsida</taxon>
        <taxon>Liliopsida</taxon>
        <taxon>Poales</taxon>
        <taxon>Poaceae</taxon>
        <taxon>PACMAD clade</taxon>
        <taxon>Arundinoideae</taxon>
        <taxon>Arundineae</taxon>
        <taxon>Arundo</taxon>
    </lineage>
</organism>
<sequence>MPFACSFIDEKFLIDLGVPPKNLVASVVWVRPIDSNNSLVTAPRFVEGEPIFSADICFERHSDSCSAAANCEFSALYTLDNCVWLDLDLLE</sequence>
<name>A0A0A9D3D9_ARUDO</name>
<protein>
    <submittedName>
        <fullName evidence="1">Uncharacterized protein</fullName>
    </submittedName>
</protein>
<evidence type="ECO:0000313" key="1">
    <source>
        <dbReference type="EMBL" id="JAD82346.1"/>
    </source>
</evidence>
<reference evidence="1" key="2">
    <citation type="journal article" date="2015" name="Data Brief">
        <title>Shoot transcriptome of the giant reed, Arundo donax.</title>
        <authorList>
            <person name="Barrero R.A."/>
            <person name="Guerrero F.D."/>
            <person name="Moolhuijzen P."/>
            <person name="Goolsby J.A."/>
            <person name="Tidwell J."/>
            <person name="Bellgard S.E."/>
            <person name="Bellgard M.I."/>
        </authorList>
    </citation>
    <scope>NUCLEOTIDE SEQUENCE</scope>
    <source>
        <tissue evidence="1">Shoot tissue taken approximately 20 cm above the soil surface</tissue>
    </source>
</reference>
<dbReference type="EMBL" id="GBRH01215549">
    <property type="protein sequence ID" value="JAD82346.1"/>
    <property type="molecule type" value="Transcribed_RNA"/>
</dbReference>
<accession>A0A0A9D3D9</accession>